<dbReference type="EMBL" id="LXMD01000005">
    <property type="protein sequence ID" value="OCG76225.1"/>
    <property type="molecule type" value="Genomic_DNA"/>
</dbReference>
<evidence type="ECO:0000256" key="4">
    <source>
        <dbReference type="ARBA" id="ARBA00023088"/>
    </source>
</evidence>
<keyword evidence="6" id="KW-1185">Reference proteome</keyword>
<evidence type="ECO:0000256" key="1">
    <source>
        <dbReference type="ARBA" id="ARBA00022512"/>
    </source>
</evidence>
<dbReference type="RefSeq" id="WP_067028482.1">
    <property type="nucleotide sequence ID" value="NZ_CP038256.1"/>
</dbReference>
<evidence type="ECO:0000313" key="5">
    <source>
        <dbReference type="EMBL" id="OCG76225.1"/>
    </source>
</evidence>
<sequence length="936" mass="95509">MLLLTFLVAVPTAPAAAAANLVCTAGTSYSLRQDGSLQSVTSTGAIAQIATPGSLTWTVGASTSRGVDEANGLGITADGSRAYALERWTVGTNHYVRVMVYTASTNTWAWADGTGAQGGFDTRETGGFVVAGAVDTRTGLYLFGLFSGSRFRLYSFDPATAQYRSLGSFATGMSGSINGDMAFDAQGNLYVVGSTSTATTIFSVSAEQIGAAIASPAGDQQITAARPNSGNVSSYVTSVNGIAFDQDGSILLANGSRMDRFNPSTWAWGGTVTTELARNNVTSTDLSSCATPPTLTVEKEILARADGSDQFVLSIATGSTTVTSATTTGSATGIQDVAAGPVPVSVGTTYRFTEVMAAGSATELGRYTSSWACTVVTAAGATETVATGTGTSGSLTVTTAQAGRPITCLFTNAPKPTLTVHKHVTERAAAADQFTLTAERDGQTVASATTTGSAVGLQTRAAGPVVVEPGASYTVREAMAPGSPTAIDGYDSSWTCLVTDRATGAQAPLVSGDGTDGRVDVPSDIGASAIDCTFTNAPRPTQLTVVKDVVARVDDTDQFALSLLDPAGASIGEAVTQGQDTGEQAQRIDAVTVVPGQTYAFAESMASGSASALDQYESSYRCTIAATGAVISEGDGARGTVSIPTDAIGESVTCVIVNAPAEASLVVTKTWEVNGETYPDGEQPEGIEAALLLDLGEGATQAPWGGESTGLTAGDVVRIDERTTISSSMSGCTLTRAVATGDGIDGESPVPLTVDIVAGRQTVAITNTVECVSTLSLLKVVESPSGGTAEPADWVLTAESDDGTLIEVDGDDELTEANTISVTPEADHLLGERDAAVRSYTGTYVQVAVERFTADPDEPGALADPANWTAIDGPVAVGFGEHTIVRFVNREVPLPALPLTGGAGPVWYLAIGGALIALALVLGLVLSRRRRAPGED</sequence>
<accession>A0A1B9NI14</accession>
<keyword evidence="3" id="KW-0732">Signal</keyword>
<dbReference type="InterPro" id="IPR048834">
    <property type="entry name" value="SpaA_pre-album"/>
</dbReference>
<dbReference type="OrthoDB" id="134475at2"/>
<dbReference type="PROSITE" id="PS50847">
    <property type="entry name" value="GRAM_POS_ANCHORING"/>
    <property type="match status" value="1"/>
</dbReference>
<keyword evidence="4" id="KW-0572">Peptidoglycan-anchor</keyword>
<dbReference type="InterPro" id="IPR019931">
    <property type="entry name" value="LPXTG_anchor"/>
</dbReference>
<evidence type="ECO:0000256" key="2">
    <source>
        <dbReference type="ARBA" id="ARBA00022525"/>
    </source>
</evidence>
<dbReference type="AlphaFoldDB" id="A0A1B9NI14"/>
<keyword evidence="2" id="KW-0964">Secreted</keyword>
<evidence type="ECO:0000256" key="3">
    <source>
        <dbReference type="ARBA" id="ARBA00022729"/>
    </source>
</evidence>
<protein>
    <submittedName>
        <fullName evidence="5">Uncharacterized protein</fullName>
    </submittedName>
</protein>
<dbReference type="Pfam" id="PF20674">
    <property type="entry name" value="SpaA_3"/>
    <property type="match status" value="3"/>
</dbReference>
<dbReference type="Proteomes" id="UP000093355">
    <property type="component" value="Unassembled WGS sequence"/>
</dbReference>
<dbReference type="SUPFAM" id="SSF63829">
    <property type="entry name" value="Calcium-dependent phosphotriesterase"/>
    <property type="match status" value="1"/>
</dbReference>
<comment type="caution">
    <text evidence="5">The sequence shown here is derived from an EMBL/GenBank/DDBJ whole genome shotgun (WGS) entry which is preliminary data.</text>
</comment>
<name>A0A1B9NI14_9MICO</name>
<proteinExistence type="predicted"/>
<evidence type="ECO:0000313" key="6">
    <source>
        <dbReference type="Proteomes" id="UP000093355"/>
    </source>
</evidence>
<gene>
    <name evidence="5" type="ORF">A7J15_12440</name>
</gene>
<dbReference type="STRING" id="904291.A7J15_12440"/>
<dbReference type="NCBIfam" id="TIGR01167">
    <property type="entry name" value="LPXTG_anchor"/>
    <property type="match status" value="1"/>
</dbReference>
<keyword evidence="1" id="KW-0134">Cell wall</keyword>
<reference evidence="5 6" key="1">
    <citation type="submission" date="2016-05" db="EMBL/GenBank/DDBJ databases">
        <authorList>
            <person name="Lavstsen T."/>
            <person name="Jespersen J.S."/>
        </authorList>
    </citation>
    <scope>NUCLEOTIDE SEQUENCE [LARGE SCALE GENOMIC DNA]</scope>
    <source>
        <strain evidence="5 6">YLB-01</strain>
    </source>
</reference>
<organism evidence="5 6">
    <name type="scientific">Microbacterium sediminis</name>
    <dbReference type="NCBI Taxonomy" id="904291"/>
    <lineage>
        <taxon>Bacteria</taxon>
        <taxon>Bacillati</taxon>
        <taxon>Actinomycetota</taxon>
        <taxon>Actinomycetes</taxon>
        <taxon>Micrococcales</taxon>
        <taxon>Microbacteriaceae</taxon>
        <taxon>Microbacterium</taxon>
    </lineage>
</organism>